<organism evidence="6 7">
    <name type="scientific">Cladorrhinum samala</name>
    <dbReference type="NCBI Taxonomy" id="585594"/>
    <lineage>
        <taxon>Eukaryota</taxon>
        <taxon>Fungi</taxon>
        <taxon>Dikarya</taxon>
        <taxon>Ascomycota</taxon>
        <taxon>Pezizomycotina</taxon>
        <taxon>Sordariomycetes</taxon>
        <taxon>Sordariomycetidae</taxon>
        <taxon>Sordariales</taxon>
        <taxon>Podosporaceae</taxon>
        <taxon>Cladorrhinum</taxon>
    </lineage>
</organism>
<comment type="caution">
    <text evidence="6">The sequence shown here is derived from an EMBL/GenBank/DDBJ whole genome shotgun (WGS) entry which is preliminary data.</text>
</comment>
<evidence type="ECO:0000256" key="3">
    <source>
        <dbReference type="ARBA" id="ARBA00023015"/>
    </source>
</evidence>
<dbReference type="Proteomes" id="UP001321749">
    <property type="component" value="Unassembled WGS sequence"/>
</dbReference>
<evidence type="ECO:0000313" key="7">
    <source>
        <dbReference type="Proteomes" id="UP001321749"/>
    </source>
</evidence>
<keyword evidence="3" id="KW-0805">Transcription regulation</keyword>
<evidence type="ECO:0008006" key="8">
    <source>
        <dbReference type="Google" id="ProtNLM"/>
    </source>
</evidence>
<gene>
    <name evidence="6" type="ORF">QBC42DRAFT_347447</name>
</gene>
<evidence type="ECO:0000256" key="1">
    <source>
        <dbReference type="ARBA" id="ARBA00004123"/>
    </source>
</evidence>
<evidence type="ECO:0000256" key="2">
    <source>
        <dbReference type="ARBA" id="ARBA00005942"/>
    </source>
</evidence>
<dbReference type="GO" id="GO:0016592">
    <property type="term" value="C:mediator complex"/>
    <property type="evidence" value="ECO:0007669"/>
    <property type="project" value="InterPro"/>
</dbReference>
<proteinExistence type="inferred from homology"/>
<name>A0AAV9HK61_9PEZI</name>
<reference evidence="6" key="1">
    <citation type="journal article" date="2023" name="Mol. Phylogenet. Evol.">
        <title>Genome-scale phylogeny and comparative genomics of the fungal order Sordariales.</title>
        <authorList>
            <person name="Hensen N."/>
            <person name="Bonometti L."/>
            <person name="Westerberg I."/>
            <person name="Brannstrom I.O."/>
            <person name="Guillou S."/>
            <person name="Cros-Aarteil S."/>
            <person name="Calhoun S."/>
            <person name="Haridas S."/>
            <person name="Kuo A."/>
            <person name="Mondo S."/>
            <person name="Pangilinan J."/>
            <person name="Riley R."/>
            <person name="LaButti K."/>
            <person name="Andreopoulos B."/>
            <person name="Lipzen A."/>
            <person name="Chen C."/>
            <person name="Yan M."/>
            <person name="Daum C."/>
            <person name="Ng V."/>
            <person name="Clum A."/>
            <person name="Steindorff A."/>
            <person name="Ohm R.A."/>
            <person name="Martin F."/>
            <person name="Silar P."/>
            <person name="Natvig D.O."/>
            <person name="Lalanne C."/>
            <person name="Gautier V."/>
            <person name="Ament-Velasquez S.L."/>
            <person name="Kruys A."/>
            <person name="Hutchinson M.I."/>
            <person name="Powell A.J."/>
            <person name="Barry K."/>
            <person name="Miller A.N."/>
            <person name="Grigoriev I.V."/>
            <person name="Debuchy R."/>
            <person name="Gladieux P."/>
            <person name="Hiltunen Thoren M."/>
            <person name="Johannesson H."/>
        </authorList>
    </citation>
    <scope>NUCLEOTIDE SEQUENCE</scope>
    <source>
        <strain evidence="6">PSN324</strain>
    </source>
</reference>
<dbReference type="AlphaFoldDB" id="A0AAV9HK61"/>
<evidence type="ECO:0000256" key="5">
    <source>
        <dbReference type="ARBA" id="ARBA00023242"/>
    </source>
</evidence>
<protein>
    <recommendedName>
        <fullName evidence="8">Mediator of RNA polymerase II transcription subunit 22</fullName>
    </recommendedName>
</protein>
<evidence type="ECO:0000256" key="4">
    <source>
        <dbReference type="ARBA" id="ARBA00023163"/>
    </source>
</evidence>
<dbReference type="GO" id="GO:0006357">
    <property type="term" value="P:regulation of transcription by RNA polymerase II"/>
    <property type="evidence" value="ECO:0007669"/>
    <property type="project" value="InterPro"/>
</dbReference>
<keyword evidence="7" id="KW-1185">Reference proteome</keyword>
<accession>A0AAV9HK61</accession>
<dbReference type="GO" id="GO:0003712">
    <property type="term" value="F:transcription coregulator activity"/>
    <property type="evidence" value="ECO:0007669"/>
    <property type="project" value="InterPro"/>
</dbReference>
<comment type="subcellular location">
    <subcellularLocation>
        <location evidence="1">Nucleus</location>
    </subcellularLocation>
</comment>
<sequence length="172" mass="18564">MSRDQDPSNNLFEQQEKLIADIMGAFRGMTMLATTKVDSTASVGQAAASSLALETTLNGFIKSTEDLLTLTRALRELWAIGPLVTPENEGEGLANKQIEEDCRAVVEILGRMKSGKQLEALRQLGETGLDAERLRYLVDELGVGEGQGMVFKGSLKGLPWLVKGKGRGGGKR</sequence>
<keyword evidence="5" id="KW-0539">Nucleus</keyword>
<dbReference type="EMBL" id="MU864997">
    <property type="protein sequence ID" value="KAK4461103.1"/>
    <property type="molecule type" value="Genomic_DNA"/>
</dbReference>
<dbReference type="Gene3D" id="6.10.280.160">
    <property type="entry name" value="Mediator of RNA polymerase II transcription subunit 22"/>
    <property type="match status" value="1"/>
</dbReference>
<reference evidence="6" key="2">
    <citation type="submission" date="2023-06" db="EMBL/GenBank/DDBJ databases">
        <authorList>
            <consortium name="Lawrence Berkeley National Laboratory"/>
            <person name="Mondo S.J."/>
            <person name="Hensen N."/>
            <person name="Bonometti L."/>
            <person name="Westerberg I."/>
            <person name="Brannstrom I.O."/>
            <person name="Guillou S."/>
            <person name="Cros-Aarteil S."/>
            <person name="Calhoun S."/>
            <person name="Haridas S."/>
            <person name="Kuo A."/>
            <person name="Pangilinan J."/>
            <person name="Riley R."/>
            <person name="Labutti K."/>
            <person name="Andreopoulos B."/>
            <person name="Lipzen A."/>
            <person name="Chen C."/>
            <person name="Yanf M."/>
            <person name="Daum C."/>
            <person name="Ng V."/>
            <person name="Clum A."/>
            <person name="Steindorff A."/>
            <person name="Ohm R."/>
            <person name="Martin F."/>
            <person name="Silar P."/>
            <person name="Natvig D."/>
            <person name="Lalanne C."/>
            <person name="Gautier V."/>
            <person name="Ament-Velasquez S.L."/>
            <person name="Kruys A."/>
            <person name="Hutchinson M.I."/>
            <person name="Powell A.J."/>
            <person name="Barry K."/>
            <person name="Miller A.N."/>
            <person name="Grigoriev I.V."/>
            <person name="Debuchy R."/>
            <person name="Gladieux P."/>
            <person name="Thoren M.H."/>
            <person name="Johannesson H."/>
        </authorList>
    </citation>
    <scope>NUCLEOTIDE SEQUENCE</scope>
    <source>
        <strain evidence="6">PSN324</strain>
    </source>
</reference>
<dbReference type="InterPro" id="IPR009332">
    <property type="entry name" value="Med22"/>
</dbReference>
<dbReference type="Pfam" id="PF06179">
    <property type="entry name" value="Med22"/>
    <property type="match status" value="1"/>
</dbReference>
<comment type="similarity">
    <text evidence="2">Belongs to the Mediator complex subunit 22 family.</text>
</comment>
<keyword evidence="4" id="KW-0804">Transcription</keyword>
<evidence type="ECO:0000313" key="6">
    <source>
        <dbReference type="EMBL" id="KAK4461103.1"/>
    </source>
</evidence>